<evidence type="ECO:0000259" key="7">
    <source>
        <dbReference type="PROSITE" id="PS50850"/>
    </source>
</evidence>
<evidence type="ECO:0000313" key="8">
    <source>
        <dbReference type="EnsemblMetazoa" id="MESCA008216-PA"/>
    </source>
</evidence>
<keyword evidence="2" id="KW-0813">Transport</keyword>
<keyword evidence="3 6" id="KW-0812">Transmembrane</keyword>
<dbReference type="InterPro" id="IPR036259">
    <property type="entry name" value="MFS_trans_sf"/>
</dbReference>
<keyword evidence="5 6" id="KW-0472">Membrane</keyword>
<dbReference type="GO" id="GO:0016020">
    <property type="term" value="C:membrane"/>
    <property type="evidence" value="ECO:0007669"/>
    <property type="project" value="UniProtKB-SubCell"/>
</dbReference>
<evidence type="ECO:0000256" key="5">
    <source>
        <dbReference type="ARBA" id="ARBA00023136"/>
    </source>
</evidence>
<dbReference type="GO" id="GO:0022857">
    <property type="term" value="F:transmembrane transporter activity"/>
    <property type="evidence" value="ECO:0007669"/>
    <property type="project" value="InterPro"/>
</dbReference>
<feature type="transmembrane region" description="Helical" evidence="6">
    <location>
        <begin position="43"/>
        <end position="65"/>
    </location>
</feature>
<dbReference type="EnsemblMetazoa" id="MESCA008216-RA">
    <property type="protein sequence ID" value="MESCA008216-PA"/>
    <property type="gene ID" value="MESCA008216"/>
</dbReference>
<proteinExistence type="predicted"/>
<comment type="subcellular location">
    <subcellularLocation>
        <location evidence="1">Membrane</location>
        <topology evidence="1">Multi-pass membrane protein</topology>
    </subcellularLocation>
</comment>
<sequence>MFFYFFISNIINIVGKKRLLIIWMTIGGTFAGALYWISNFYLILLALLMIAALGNCIGIMITIAIEYYPININAMGVTLVMMVGRLGAVTGTNVIGPLLLNNCNTMFFSYAGIIGFLILLGFFLPK</sequence>
<keyword evidence="9" id="KW-1185">Reference proteome</keyword>
<reference evidence="9" key="1">
    <citation type="submission" date="2013-02" db="EMBL/GenBank/DDBJ databases">
        <authorList>
            <person name="Hughes D."/>
        </authorList>
    </citation>
    <scope>NUCLEOTIDE SEQUENCE</scope>
    <source>
        <strain>Durham</strain>
        <strain evidence="9">NC isolate 2 -- Noor lab</strain>
    </source>
</reference>
<dbReference type="SUPFAM" id="SSF103473">
    <property type="entry name" value="MFS general substrate transporter"/>
    <property type="match status" value="1"/>
</dbReference>
<name>T1GWN8_MEGSC</name>
<keyword evidence="4 6" id="KW-1133">Transmembrane helix</keyword>
<evidence type="ECO:0000256" key="3">
    <source>
        <dbReference type="ARBA" id="ARBA00022692"/>
    </source>
</evidence>
<dbReference type="Proteomes" id="UP000015102">
    <property type="component" value="Unassembled WGS sequence"/>
</dbReference>
<feature type="transmembrane region" description="Helical" evidence="6">
    <location>
        <begin position="106"/>
        <end position="124"/>
    </location>
</feature>
<dbReference type="InterPro" id="IPR020846">
    <property type="entry name" value="MFS_dom"/>
</dbReference>
<evidence type="ECO:0000256" key="4">
    <source>
        <dbReference type="ARBA" id="ARBA00022989"/>
    </source>
</evidence>
<reference evidence="8" key="2">
    <citation type="submission" date="2015-06" db="UniProtKB">
        <authorList>
            <consortium name="EnsemblMetazoa"/>
        </authorList>
    </citation>
    <scope>IDENTIFICATION</scope>
</reference>
<dbReference type="EMBL" id="CAQQ02025720">
    <property type="status" value="NOT_ANNOTATED_CDS"/>
    <property type="molecule type" value="Genomic_DNA"/>
</dbReference>
<feature type="transmembrane region" description="Helical" evidence="6">
    <location>
        <begin position="77"/>
        <end position="100"/>
    </location>
</feature>
<dbReference type="Gene3D" id="1.20.1250.20">
    <property type="entry name" value="MFS general substrate transporter like domains"/>
    <property type="match status" value="1"/>
</dbReference>
<feature type="transmembrane region" description="Helical" evidence="6">
    <location>
        <begin position="20"/>
        <end position="37"/>
    </location>
</feature>
<evidence type="ECO:0000256" key="2">
    <source>
        <dbReference type="ARBA" id="ARBA00022448"/>
    </source>
</evidence>
<dbReference type="HOGENOM" id="CLU_2229703_0_0_1"/>
<accession>T1GWN8</accession>
<evidence type="ECO:0000313" key="9">
    <source>
        <dbReference type="Proteomes" id="UP000015102"/>
    </source>
</evidence>
<dbReference type="STRING" id="36166.T1GWN8"/>
<dbReference type="PROSITE" id="PS50850">
    <property type="entry name" value="MFS"/>
    <property type="match status" value="1"/>
</dbReference>
<organism evidence="8 9">
    <name type="scientific">Megaselia scalaris</name>
    <name type="common">Humpbacked fly</name>
    <name type="synonym">Phora scalaris</name>
    <dbReference type="NCBI Taxonomy" id="36166"/>
    <lineage>
        <taxon>Eukaryota</taxon>
        <taxon>Metazoa</taxon>
        <taxon>Ecdysozoa</taxon>
        <taxon>Arthropoda</taxon>
        <taxon>Hexapoda</taxon>
        <taxon>Insecta</taxon>
        <taxon>Pterygota</taxon>
        <taxon>Neoptera</taxon>
        <taxon>Endopterygota</taxon>
        <taxon>Diptera</taxon>
        <taxon>Brachycera</taxon>
        <taxon>Muscomorpha</taxon>
        <taxon>Platypezoidea</taxon>
        <taxon>Phoridae</taxon>
        <taxon>Megaseliini</taxon>
        <taxon>Megaselia</taxon>
    </lineage>
</organism>
<dbReference type="PANTHER" id="PTHR23511">
    <property type="entry name" value="SYNAPTIC VESICLE GLYCOPROTEIN 2"/>
    <property type="match status" value="1"/>
</dbReference>
<feature type="domain" description="Major facilitator superfamily (MFS) profile" evidence="7">
    <location>
        <begin position="1"/>
        <end position="126"/>
    </location>
</feature>
<protein>
    <recommendedName>
        <fullName evidence="7">Major facilitator superfamily (MFS) profile domain-containing protein</fullName>
    </recommendedName>
</protein>
<dbReference type="AlphaFoldDB" id="T1GWN8"/>
<dbReference type="PANTHER" id="PTHR23511:SF35">
    <property type="entry name" value="MAJOR FACILITATOR SUPERFAMILY (MFS) PROFILE DOMAIN-CONTAINING PROTEIN"/>
    <property type="match status" value="1"/>
</dbReference>
<evidence type="ECO:0000256" key="1">
    <source>
        <dbReference type="ARBA" id="ARBA00004141"/>
    </source>
</evidence>
<evidence type="ECO:0000256" key="6">
    <source>
        <dbReference type="SAM" id="Phobius"/>
    </source>
</evidence>